<dbReference type="GO" id="GO:0004458">
    <property type="term" value="F:D-lactate dehydrogenase (cytochrome) activity"/>
    <property type="evidence" value="ECO:0007669"/>
    <property type="project" value="TreeGrafter"/>
</dbReference>
<dbReference type="InterPro" id="IPR016164">
    <property type="entry name" value="FAD-linked_Oxase-like_C"/>
</dbReference>
<dbReference type="OrthoDB" id="9811557at2"/>
<dbReference type="SUPFAM" id="SSF55103">
    <property type="entry name" value="FAD-linked oxidases, C-terminal domain"/>
    <property type="match status" value="1"/>
</dbReference>
<dbReference type="InterPro" id="IPR036318">
    <property type="entry name" value="FAD-bd_PCMH-like_sf"/>
</dbReference>
<dbReference type="InterPro" id="IPR006094">
    <property type="entry name" value="Oxid_FAD_bind_N"/>
</dbReference>
<dbReference type="PANTHER" id="PTHR11748">
    <property type="entry name" value="D-LACTATE DEHYDROGENASE"/>
    <property type="match status" value="1"/>
</dbReference>
<name>A0A553WAG4_9SPHN</name>
<dbReference type="AlphaFoldDB" id="A0A553WAG4"/>
<proteinExistence type="inferred from homology"/>
<feature type="domain" description="FAD-binding PCMH-type" evidence="4">
    <location>
        <begin position="40"/>
        <end position="220"/>
    </location>
</feature>
<dbReference type="GO" id="GO:0008720">
    <property type="term" value="F:D-lactate dehydrogenase (NAD+) activity"/>
    <property type="evidence" value="ECO:0007669"/>
    <property type="project" value="TreeGrafter"/>
</dbReference>
<dbReference type="EMBL" id="VKKU01000002">
    <property type="protein sequence ID" value="TSB01680.1"/>
    <property type="molecule type" value="Genomic_DNA"/>
</dbReference>
<evidence type="ECO:0000313" key="5">
    <source>
        <dbReference type="EMBL" id="TSB01680.1"/>
    </source>
</evidence>
<evidence type="ECO:0000256" key="1">
    <source>
        <dbReference type="ARBA" id="ARBA00008000"/>
    </source>
</evidence>
<evidence type="ECO:0000313" key="6">
    <source>
        <dbReference type="Proteomes" id="UP000320160"/>
    </source>
</evidence>
<reference evidence="5 6" key="1">
    <citation type="submission" date="2019-07" db="EMBL/GenBank/DDBJ databases">
        <authorList>
            <person name="Park M."/>
        </authorList>
    </citation>
    <scope>NUCLEOTIDE SEQUENCE [LARGE SCALE GENOMIC DNA]</scope>
    <source>
        <strain evidence="5 6">KCTC32445</strain>
    </source>
</reference>
<dbReference type="Proteomes" id="UP000320160">
    <property type="component" value="Unassembled WGS sequence"/>
</dbReference>
<organism evidence="5 6">
    <name type="scientific">Sphingorhabdus contaminans</name>
    <dbReference type="NCBI Taxonomy" id="1343899"/>
    <lineage>
        <taxon>Bacteria</taxon>
        <taxon>Pseudomonadati</taxon>
        <taxon>Pseudomonadota</taxon>
        <taxon>Alphaproteobacteria</taxon>
        <taxon>Sphingomonadales</taxon>
        <taxon>Sphingomonadaceae</taxon>
        <taxon>Sphingorhabdus</taxon>
    </lineage>
</organism>
<evidence type="ECO:0000259" key="4">
    <source>
        <dbReference type="PROSITE" id="PS51387"/>
    </source>
</evidence>
<gene>
    <name evidence="5" type="ORF">FOM92_10905</name>
</gene>
<keyword evidence="6" id="KW-1185">Reference proteome</keyword>
<evidence type="ECO:0000256" key="3">
    <source>
        <dbReference type="ARBA" id="ARBA00022827"/>
    </source>
</evidence>
<sequence length="520" mass="55572">MVRIVVINAVIHSLTSALGPASVVTEDAALELVRHDVFTSAAAPICIVRPHDIAALQQAVKICAAAHVPMVPRGGGASYTDGYLFPRGGHVLFDLAGLDFIEVDHVNAQVRVGSGTTWANLKATLDPLGLRTPFWGPFSGIAATVGGSISQNTISHGSGRHGISAQSVLGIEVVLADGELLNTAASKATRFFGPDLTGLFTGDCGAFGLKAAVTLPLLKAQPAFEAISFACPTLQDYHALVSKASLEQLDDSHFGVDLALSQGQIGKQAGISAKIGIARGIIRTAPSLYAGLKQLLRMAAAGEDALRAANYMAHFIVEGTDSSEVAAKAARIRQIAAPHSTEIANTTPAFVRAMPFAPLYNILGPKGERWVPIHGILTHDRVSAFHEQFVQFLSDRWEFMEANGIWVGTMFSSVGATGFLYEVAIYWPDARTAFHDTVLDADYLSNIPAYPPSDEKRSAVHRFKQELIDLLRLNDAAFFQIGRAYPYFDRLDPTARALVLATKAALDPHNLMNPTALGLD</sequence>
<dbReference type="InterPro" id="IPR016169">
    <property type="entry name" value="FAD-bd_PCMH_sub2"/>
</dbReference>
<dbReference type="InterPro" id="IPR016166">
    <property type="entry name" value="FAD-bd_PCMH"/>
</dbReference>
<protein>
    <submittedName>
        <fullName evidence="5">FAD-binding oxidoreductase</fullName>
    </submittedName>
</protein>
<dbReference type="RefSeq" id="WP_143776898.1">
    <property type="nucleotide sequence ID" value="NZ_VKKU01000002.1"/>
</dbReference>
<accession>A0A553WAG4</accession>
<dbReference type="PROSITE" id="PS51387">
    <property type="entry name" value="FAD_PCMH"/>
    <property type="match status" value="1"/>
</dbReference>
<keyword evidence="3" id="KW-0274">FAD</keyword>
<comment type="caution">
    <text evidence="5">The sequence shown here is derived from an EMBL/GenBank/DDBJ whole genome shotgun (WGS) entry which is preliminary data.</text>
</comment>
<dbReference type="GO" id="GO:1903457">
    <property type="term" value="P:lactate catabolic process"/>
    <property type="evidence" value="ECO:0007669"/>
    <property type="project" value="TreeGrafter"/>
</dbReference>
<dbReference type="Pfam" id="PF01565">
    <property type="entry name" value="FAD_binding_4"/>
    <property type="match status" value="1"/>
</dbReference>
<dbReference type="Gene3D" id="3.30.465.10">
    <property type="match status" value="1"/>
</dbReference>
<dbReference type="PANTHER" id="PTHR11748:SF111">
    <property type="entry name" value="D-LACTATE DEHYDROGENASE, MITOCHONDRIAL-RELATED"/>
    <property type="match status" value="1"/>
</dbReference>
<dbReference type="SUPFAM" id="SSF56176">
    <property type="entry name" value="FAD-binding/transporter-associated domain-like"/>
    <property type="match status" value="1"/>
</dbReference>
<evidence type="ECO:0000256" key="2">
    <source>
        <dbReference type="ARBA" id="ARBA00022630"/>
    </source>
</evidence>
<comment type="similarity">
    <text evidence="1">Belongs to the FAD-binding oxidoreductase/transferase type 4 family.</text>
</comment>
<keyword evidence="2" id="KW-0285">Flavoprotein</keyword>
<dbReference type="GO" id="GO:0071949">
    <property type="term" value="F:FAD binding"/>
    <property type="evidence" value="ECO:0007669"/>
    <property type="project" value="InterPro"/>
</dbReference>